<evidence type="ECO:0000313" key="2">
    <source>
        <dbReference type="EMBL" id="WAI00597.1"/>
    </source>
</evidence>
<accession>A0A9X9T7Z2</accession>
<dbReference type="RefSeq" id="WP_268185801.1">
    <property type="nucleotide sequence ID" value="NZ_CP113361.1"/>
</dbReference>
<sequence>MRTANRNRRRYSVALICLALILLCVGSVSALSANYTVAENGTAYFAEVEVLQAEEYSFTEPGLLGEPVPVEATGIMLLNATGPVNYTEERSAIRFPEGNYTIRYTAPLSTNELTVMLDDASNITVSLPEQYAVTNPLLGYVSTGGTVNTTGNGTTILWDGARSAQVRYYDTFQEQALIIFGTFWIGLVVIFLVPYMIVRRKRE</sequence>
<dbReference type="KEGG" id="mou:OU421_09175"/>
<name>A0A9X9T7Z2_METOG</name>
<dbReference type="InterPro" id="IPR043826">
    <property type="entry name" value="DUF5803"/>
</dbReference>
<dbReference type="GeneID" id="76835271"/>
<keyword evidence="3" id="KW-1185">Reference proteome</keyword>
<dbReference type="EMBL" id="CP113361">
    <property type="protein sequence ID" value="WAI00597.1"/>
    <property type="molecule type" value="Genomic_DNA"/>
</dbReference>
<keyword evidence="1" id="KW-1133">Transmembrane helix</keyword>
<dbReference type="Pfam" id="PF19119">
    <property type="entry name" value="DUF5803"/>
    <property type="match status" value="1"/>
</dbReference>
<evidence type="ECO:0000313" key="3">
    <source>
        <dbReference type="Proteomes" id="UP001163096"/>
    </source>
</evidence>
<evidence type="ECO:0000256" key="1">
    <source>
        <dbReference type="SAM" id="Phobius"/>
    </source>
</evidence>
<keyword evidence="1" id="KW-0472">Membrane</keyword>
<organism evidence="2 3">
    <name type="scientific">Methanogenium organophilum</name>
    <dbReference type="NCBI Taxonomy" id="2199"/>
    <lineage>
        <taxon>Archaea</taxon>
        <taxon>Methanobacteriati</taxon>
        <taxon>Methanobacteriota</taxon>
        <taxon>Stenosarchaea group</taxon>
        <taxon>Methanomicrobia</taxon>
        <taxon>Methanomicrobiales</taxon>
        <taxon>Methanomicrobiaceae</taxon>
        <taxon>Methanogenium</taxon>
    </lineage>
</organism>
<protein>
    <submittedName>
        <fullName evidence="2">DUF5803 family protein</fullName>
    </submittedName>
</protein>
<reference evidence="2" key="1">
    <citation type="submission" date="2022-11" db="EMBL/GenBank/DDBJ databases">
        <title>Complete genome sequence of Methanogenium organophilum DSM 3596.</title>
        <authorList>
            <person name="Chen S.-C."/>
            <person name="Lai S.-J."/>
            <person name="You Y.-T."/>
        </authorList>
    </citation>
    <scope>NUCLEOTIDE SEQUENCE</scope>
    <source>
        <strain evidence="2">DSM 3596</strain>
    </source>
</reference>
<dbReference type="AlphaFoldDB" id="A0A9X9T7Z2"/>
<keyword evidence="1" id="KW-0812">Transmembrane</keyword>
<proteinExistence type="predicted"/>
<feature type="transmembrane region" description="Helical" evidence="1">
    <location>
        <begin position="176"/>
        <end position="198"/>
    </location>
</feature>
<gene>
    <name evidence="2" type="ORF">OU421_09175</name>
</gene>
<dbReference type="Proteomes" id="UP001163096">
    <property type="component" value="Chromosome"/>
</dbReference>